<feature type="domain" description="C2" evidence="24">
    <location>
        <begin position="971"/>
        <end position="1094"/>
    </location>
</feature>
<dbReference type="InterPro" id="IPR029063">
    <property type="entry name" value="SAM-dependent_MTases_sf"/>
</dbReference>
<keyword evidence="12" id="KW-0862">Zinc</keyword>
<organism evidence="27 28">
    <name type="scientific">Silurus meridionalis</name>
    <name type="common">Southern catfish</name>
    <name type="synonym">Silurus soldatovi meridionalis</name>
    <dbReference type="NCBI Taxonomy" id="175797"/>
    <lineage>
        <taxon>Eukaryota</taxon>
        <taxon>Metazoa</taxon>
        <taxon>Chordata</taxon>
        <taxon>Craniata</taxon>
        <taxon>Vertebrata</taxon>
        <taxon>Euteleostomi</taxon>
        <taxon>Actinopterygii</taxon>
        <taxon>Neopterygii</taxon>
        <taxon>Teleostei</taxon>
        <taxon>Ostariophysi</taxon>
        <taxon>Siluriformes</taxon>
        <taxon>Siluridae</taxon>
        <taxon>Silurus</taxon>
    </lineage>
</organism>
<evidence type="ECO:0000256" key="14">
    <source>
        <dbReference type="ARBA" id="ARBA00023329"/>
    </source>
</evidence>
<dbReference type="PANTHER" id="PTHR45716">
    <property type="entry name" value="BITESIZE, ISOFORM I"/>
    <property type="match status" value="1"/>
</dbReference>
<keyword evidence="13" id="KW-0472">Membrane</keyword>
<dbReference type="GO" id="GO:0008270">
    <property type="term" value="F:zinc ion binding"/>
    <property type="evidence" value="ECO:0007669"/>
    <property type="project" value="UniProtKB-KW"/>
</dbReference>
<comment type="function">
    <text evidence="16">S-adenosyl-L-methionine-dependent transferase that acts as a component of the wybutosine biosynthesis pathway. Wybutosine is a hyper modified guanosine with a tricyclic base found at the 3'-position adjacent to the anticodon of eukaryotic phenylalanine tRNA. Catalyzes the transfer of the alpha-amino-alpha-carboxypropyl (acp) group from S-adenosyl-L-methionine to the C-7 position of 4-demethylwyosine (imG-14) to produce wybutosine-86.</text>
</comment>
<dbReference type="GO" id="GO:0031267">
    <property type="term" value="F:small GTPase binding"/>
    <property type="evidence" value="ECO:0007669"/>
    <property type="project" value="InterPro"/>
</dbReference>
<dbReference type="Pfam" id="PF25132">
    <property type="entry name" value="TYW2_N"/>
    <property type="match status" value="1"/>
</dbReference>
<reference evidence="27" key="1">
    <citation type="submission" date="2020-08" db="EMBL/GenBank/DDBJ databases">
        <title>Chromosome-level assembly of Southern catfish (Silurus meridionalis) provides insights into visual adaptation to the nocturnal and benthic lifestyles.</title>
        <authorList>
            <person name="Zhang Y."/>
            <person name="Wang D."/>
            <person name="Peng Z."/>
        </authorList>
    </citation>
    <scope>NUCLEOTIDE SEQUENCE</scope>
    <source>
        <strain evidence="27">SWU-2019-XX</strain>
        <tissue evidence="27">Muscle</tissue>
    </source>
</reference>
<dbReference type="Gene3D" id="3.30.40.10">
    <property type="entry name" value="Zinc/RING finger domain, C3HC4 (zinc finger)"/>
    <property type="match status" value="1"/>
</dbReference>
<feature type="compositionally biased region" description="Polar residues" evidence="23">
    <location>
        <begin position="657"/>
        <end position="696"/>
    </location>
</feature>
<dbReference type="FunFam" id="2.60.40.150:FF:000006">
    <property type="entry name" value="Synaptotagmin-like 5, isoform CRA_a"/>
    <property type="match status" value="1"/>
</dbReference>
<dbReference type="FunFam" id="3.40.50.150:FF:000201">
    <property type="entry name" value="tRNA wybutosine-synthesizing protein 2 homolog"/>
    <property type="match status" value="1"/>
</dbReference>
<dbReference type="GO" id="GO:0070382">
    <property type="term" value="C:exocytic vesicle"/>
    <property type="evidence" value="ECO:0007669"/>
    <property type="project" value="TreeGrafter"/>
</dbReference>
<keyword evidence="10" id="KW-0677">Repeat</keyword>
<evidence type="ECO:0000259" key="25">
    <source>
        <dbReference type="PROSITE" id="PS50916"/>
    </source>
</evidence>
<evidence type="ECO:0000259" key="24">
    <source>
        <dbReference type="PROSITE" id="PS50004"/>
    </source>
</evidence>
<dbReference type="InterPro" id="IPR030382">
    <property type="entry name" value="MeTrfase_TRM5/TYW2"/>
</dbReference>
<dbReference type="Pfam" id="PF02318">
    <property type="entry name" value="FYVE_2"/>
    <property type="match status" value="1"/>
</dbReference>
<dbReference type="InterPro" id="IPR041282">
    <property type="entry name" value="FYVE_2"/>
</dbReference>
<dbReference type="FunFam" id="2.60.40.150:FF:000121">
    <property type="entry name" value="Synaptotagmin-like 4, isoform CRA_a"/>
    <property type="match status" value="1"/>
</dbReference>
<dbReference type="InterPro" id="IPR013083">
    <property type="entry name" value="Znf_RING/FYVE/PHD"/>
</dbReference>
<dbReference type="InterPro" id="IPR056745">
    <property type="entry name" value="TYW2_N"/>
</dbReference>
<comment type="caution">
    <text evidence="27">The sequence shown here is derived from an EMBL/GenBank/DDBJ whole genome shotgun (WGS) entry which is preliminary data.</text>
</comment>
<dbReference type="GO" id="GO:0006886">
    <property type="term" value="P:intracellular protein transport"/>
    <property type="evidence" value="ECO:0007669"/>
    <property type="project" value="InterPro"/>
</dbReference>
<dbReference type="GO" id="GO:0006400">
    <property type="term" value="P:tRNA modification"/>
    <property type="evidence" value="ECO:0007669"/>
    <property type="project" value="UniProtKB-ARBA"/>
</dbReference>
<dbReference type="EMBL" id="JABFDY010000005">
    <property type="protein sequence ID" value="KAF7707246.1"/>
    <property type="molecule type" value="Genomic_DNA"/>
</dbReference>
<comment type="subunit">
    <text evidence="19">Part of a ternary complex containing STX1A and RAB27A. Can bind both dominant negative and dominant active mutants of RAB27A. Binds STXBP1, RAB3A, RAB8A and RAB27B. Interacts with MYO5A.</text>
</comment>
<comment type="subcellular location">
    <subcellularLocation>
        <location evidence="1">Cytoplasmic vesicle</location>
        <location evidence="1">Secretory vesicle membrane</location>
        <topology evidence="1">Peripheral membrane protein</topology>
    </subcellularLocation>
</comment>
<evidence type="ECO:0000256" key="2">
    <source>
        <dbReference type="ARBA" id="ARBA00004797"/>
    </source>
</evidence>
<keyword evidence="8" id="KW-0819">tRNA processing</keyword>
<comment type="catalytic activity">
    <reaction evidence="17">
        <text>4-demethylwyosine(37) in tRNA(Phe) + S-adenosyl-L-methionine = 4-demethyl-7-[(3S)-3-amino-3-carboxypropyl]wyosine(37) in tRNA(Phe) + S-methyl-5'-thioadenosine + H(+)</text>
        <dbReference type="Rhea" id="RHEA:36355"/>
        <dbReference type="Rhea" id="RHEA-COMP:10164"/>
        <dbReference type="Rhea" id="RHEA-COMP:10378"/>
        <dbReference type="ChEBI" id="CHEBI:15378"/>
        <dbReference type="ChEBI" id="CHEBI:17509"/>
        <dbReference type="ChEBI" id="CHEBI:59789"/>
        <dbReference type="ChEBI" id="CHEBI:64315"/>
        <dbReference type="ChEBI" id="CHEBI:73550"/>
        <dbReference type="EC" id="2.5.1.114"/>
    </reaction>
</comment>
<evidence type="ECO:0000256" key="11">
    <source>
        <dbReference type="ARBA" id="ARBA00022771"/>
    </source>
</evidence>
<keyword evidence="5" id="KW-0597">Phosphoprotein</keyword>
<dbReference type="PANTHER" id="PTHR45716:SF4">
    <property type="entry name" value="SYNAPTOTAGMIN-LIKE PROTEIN 4"/>
    <property type="match status" value="1"/>
</dbReference>
<feature type="compositionally biased region" description="Low complexity" evidence="23">
    <location>
        <begin position="330"/>
        <end position="339"/>
    </location>
</feature>
<dbReference type="CDD" id="cd02440">
    <property type="entry name" value="AdoMet_MTases"/>
    <property type="match status" value="1"/>
</dbReference>
<dbReference type="InterPro" id="IPR035892">
    <property type="entry name" value="C2_domain_sf"/>
</dbReference>
<evidence type="ECO:0000313" key="28">
    <source>
        <dbReference type="Proteomes" id="UP000606274"/>
    </source>
</evidence>
<evidence type="ECO:0000256" key="20">
    <source>
        <dbReference type="ARBA" id="ARBA00072166"/>
    </source>
</evidence>
<dbReference type="Gene3D" id="3.30.300.110">
    <property type="entry name" value="Met-10+ protein-like domains"/>
    <property type="match status" value="1"/>
</dbReference>
<feature type="region of interest" description="Disordered" evidence="23">
    <location>
        <begin position="583"/>
        <end position="696"/>
    </location>
</feature>
<dbReference type="PROSITE" id="PS50004">
    <property type="entry name" value="C2"/>
    <property type="match status" value="2"/>
</dbReference>
<feature type="compositionally biased region" description="Low complexity" evidence="23">
    <location>
        <begin position="639"/>
        <end position="656"/>
    </location>
</feature>
<proteinExistence type="predicted"/>
<evidence type="ECO:0000256" key="1">
    <source>
        <dbReference type="ARBA" id="ARBA00004268"/>
    </source>
</evidence>
<dbReference type="Proteomes" id="UP000606274">
    <property type="component" value="Unassembled WGS sequence"/>
</dbReference>
<keyword evidence="9" id="KW-0479">Metal-binding</keyword>
<protein>
    <recommendedName>
        <fullName evidence="20">Synaptotagmin-like protein 4</fullName>
        <ecNumber evidence="3">2.5.1.114</ecNumber>
    </recommendedName>
    <alternativeName>
        <fullName evidence="21">Exophilin-2</fullName>
    </alternativeName>
    <alternativeName>
        <fullName evidence="22">Granuphilin</fullName>
    </alternativeName>
    <alternativeName>
        <fullName evidence="4">tRNA wybutosine-synthesizing protein 2 homolog</fullName>
    </alternativeName>
    <alternativeName>
        <fullName evidence="15">tRNA(Phe) (4-demethylwyosine(37)-C(7)) aminocarboxypropyltransferase</fullName>
    </alternativeName>
</protein>
<dbReference type="InterPro" id="IPR056743">
    <property type="entry name" value="TRM5-TYW2-like_MTfase"/>
</dbReference>
<dbReference type="GO" id="GO:0030658">
    <property type="term" value="C:transport vesicle membrane"/>
    <property type="evidence" value="ECO:0007669"/>
    <property type="project" value="UniProtKB-SubCell"/>
</dbReference>
<evidence type="ECO:0000256" key="13">
    <source>
        <dbReference type="ARBA" id="ARBA00023136"/>
    </source>
</evidence>
<dbReference type="InterPro" id="IPR011011">
    <property type="entry name" value="Znf_FYVE_PHD"/>
</dbReference>
<evidence type="ECO:0000256" key="5">
    <source>
        <dbReference type="ARBA" id="ARBA00022553"/>
    </source>
</evidence>
<dbReference type="InterPro" id="IPR000008">
    <property type="entry name" value="C2_dom"/>
</dbReference>
<dbReference type="InterPro" id="IPR010911">
    <property type="entry name" value="Rab_BD"/>
</dbReference>
<gene>
    <name evidence="27" type="ORF">HF521_018464</name>
</gene>
<dbReference type="GO" id="GO:0005886">
    <property type="term" value="C:plasma membrane"/>
    <property type="evidence" value="ECO:0007669"/>
    <property type="project" value="TreeGrafter"/>
</dbReference>
<evidence type="ECO:0000256" key="7">
    <source>
        <dbReference type="ARBA" id="ARBA00022691"/>
    </source>
</evidence>
<dbReference type="SUPFAM" id="SSF53335">
    <property type="entry name" value="S-adenosyl-L-methionine-dependent methyltransferases"/>
    <property type="match status" value="1"/>
</dbReference>
<feature type="region of interest" description="Disordered" evidence="23">
    <location>
        <begin position="330"/>
        <end position="351"/>
    </location>
</feature>
<dbReference type="EC" id="2.5.1.114" evidence="3"/>
<feature type="domain" description="RabBD" evidence="25">
    <location>
        <begin position="441"/>
        <end position="559"/>
    </location>
</feature>
<keyword evidence="6" id="KW-0808">Transferase</keyword>
<evidence type="ECO:0000259" key="26">
    <source>
        <dbReference type="PROSITE" id="PS51684"/>
    </source>
</evidence>
<evidence type="ECO:0000256" key="10">
    <source>
        <dbReference type="ARBA" id="ARBA00022737"/>
    </source>
</evidence>
<evidence type="ECO:0000256" key="6">
    <source>
        <dbReference type="ARBA" id="ARBA00022679"/>
    </source>
</evidence>
<comment type="pathway">
    <text evidence="2">tRNA modification; wybutosine-tRNA(Phe) biosynthesis.</text>
</comment>
<dbReference type="Gene3D" id="2.60.40.150">
    <property type="entry name" value="C2 domain"/>
    <property type="match status" value="2"/>
</dbReference>
<evidence type="ECO:0000256" key="3">
    <source>
        <dbReference type="ARBA" id="ARBA00012265"/>
    </source>
</evidence>
<dbReference type="PROSITE" id="PS51684">
    <property type="entry name" value="SAM_MT_TRM5_TYW2"/>
    <property type="match status" value="1"/>
</dbReference>
<evidence type="ECO:0000313" key="27">
    <source>
        <dbReference type="EMBL" id="KAF7707246.1"/>
    </source>
</evidence>
<dbReference type="Gene3D" id="3.40.50.150">
    <property type="entry name" value="Vaccinia Virus protein VP39"/>
    <property type="match status" value="1"/>
</dbReference>
<evidence type="ECO:0000256" key="4">
    <source>
        <dbReference type="ARBA" id="ARBA00017179"/>
    </source>
</evidence>
<dbReference type="SUPFAM" id="SSF49562">
    <property type="entry name" value="C2 domain (Calcium/lipid-binding domain, CaLB)"/>
    <property type="match status" value="2"/>
</dbReference>
<dbReference type="InterPro" id="IPR043567">
    <property type="entry name" value="SYTL1-5_C2B"/>
</dbReference>
<feature type="domain" description="C2" evidence="24">
    <location>
        <begin position="815"/>
        <end position="937"/>
    </location>
</feature>
<keyword evidence="7" id="KW-0949">S-adenosyl-L-methionine</keyword>
<dbReference type="AlphaFoldDB" id="A0A8T0BPB2"/>
<dbReference type="GO" id="GO:0006887">
    <property type="term" value="P:exocytosis"/>
    <property type="evidence" value="ECO:0007669"/>
    <property type="project" value="TreeGrafter"/>
</dbReference>
<evidence type="ECO:0000256" key="15">
    <source>
        <dbReference type="ARBA" id="ARBA00031315"/>
    </source>
</evidence>
<dbReference type="CDD" id="cd04020">
    <property type="entry name" value="C2B_SLP_1-2-3-4"/>
    <property type="match status" value="1"/>
</dbReference>
<evidence type="ECO:0000256" key="19">
    <source>
        <dbReference type="ARBA" id="ARBA00063761"/>
    </source>
</evidence>
<dbReference type="SUPFAM" id="SSF57903">
    <property type="entry name" value="FYVE/PHD zinc finger"/>
    <property type="match status" value="1"/>
</dbReference>
<evidence type="ECO:0000256" key="18">
    <source>
        <dbReference type="ARBA" id="ARBA00053613"/>
    </source>
</evidence>
<dbReference type="FunFam" id="3.30.40.10:FF:000018">
    <property type="entry name" value="Synaptotagmin-like 5, isoform CRA_a"/>
    <property type="match status" value="1"/>
</dbReference>
<name>A0A8T0BPB2_SILME</name>
<dbReference type="Pfam" id="PF02475">
    <property type="entry name" value="TRM5-TYW2_MTfase"/>
    <property type="match status" value="1"/>
</dbReference>
<accession>A0A8T0BPB2</accession>
<dbReference type="GO" id="GO:0042043">
    <property type="term" value="F:neurexin family protein binding"/>
    <property type="evidence" value="ECO:0007669"/>
    <property type="project" value="TreeGrafter"/>
</dbReference>
<keyword evidence="28" id="KW-1185">Reference proteome</keyword>
<dbReference type="Pfam" id="PF00168">
    <property type="entry name" value="C2"/>
    <property type="match status" value="2"/>
</dbReference>
<keyword evidence="11" id="KW-0863">Zinc-finger</keyword>
<dbReference type="CDD" id="cd15764">
    <property type="entry name" value="FYVE_Slp4"/>
    <property type="match status" value="1"/>
</dbReference>
<dbReference type="FunFam" id="3.30.300.110:FF:000002">
    <property type="entry name" value="tRNA wybutosine-synthesizing protein 2 homolog"/>
    <property type="match status" value="1"/>
</dbReference>
<evidence type="ECO:0000256" key="22">
    <source>
        <dbReference type="ARBA" id="ARBA00082389"/>
    </source>
</evidence>
<dbReference type="SMART" id="SM00239">
    <property type="entry name" value="C2"/>
    <property type="match status" value="2"/>
</dbReference>
<dbReference type="GO" id="GO:0102522">
    <property type="term" value="F:tRNA 4-demethylwyosine alpha-amino-alpha-carboxypropyltransferase activity"/>
    <property type="evidence" value="ECO:0007669"/>
    <property type="project" value="UniProtKB-EC"/>
</dbReference>
<dbReference type="PROSITE" id="PS50916">
    <property type="entry name" value="RABBD"/>
    <property type="match status" value="1"/>
</dbReference>
<dbReference type="InterPro" id="IPR044134">
    <property type="entry name" value="FYVE_Slp4"/>
</dbReference>
<evidence type="ECO:0000256" key="12">
    <source>
        <dbReference type="ARBA" id="ARBA00022833"/>
    </source>
</evidence>
<evidence type="ECO:0000256" key="9">
    <source>
        <dbReference type="ARBA" id="ARBA00022723"/>
    </source>
</evidence>
<dbReference type="InterPro" id="IPR056744">
    <property type="entry name" value="TRM5/TYW2-like_N"/>
</dbReference>
<evidence type="ECO:0000256" key="8">
    <source>
        <dbReference type="ARBA" id="ARBA00022694"/>
    </source>
</evidence>
<keyword evidence="14" id="KW-0968">Cytoplasmic vesicle</keyword>
<evidence type="ECO:0000256" key="16">
    <source>
        <dbReference type="ARBA" id="ARBA00037786"/>
    </source>
</evidence>
<evidence type="ECO:0000256" key="17">
    <source>
        <dbReference type="ARBA" id="ARBA00049400"/>
    </source>
</evidence>
<evidence type="ECO:0000256" key="23">
    <source>
        <dbReference type="SAM" id="MobiDB-lite"/>
    </source>
</evidence>
<comment type="function">
    <text evidence="18">Modulates exocytosis of dense-core granules and secretion of hormones in the pancreas and the pituitary. Interacts with vesicles containing negatively charged phospholipids in a Ca(2+)-independent manner.</text>
</comment>
<feature type="domain" description="SAM-dependent methyltransferase TRM5/TYW2-type" evidence="26">
    <location>
        <begin position="118"/>
        <end position="410"/>
    </location>
</feature>
<evidence type="ECO:0000256" key="21">
    <source>
        <dbReference type="ARBA" id="ARBA00075520"/>
    </source>
</evidence>
<dbReference type="Pfam" id="PF25133">
    <property type="entry name" value="TYW2_N_2"/>
    <property type="match status" value="1"/>
</dbReference>
<sequence length="1128" mass="126160">MDYITALKVPRRYAQLYKKHLLELGALDLQYSVQKHSDGTVTLPVSPNALSLLDSVSLHSCATQDSSFDIVHIQASQVSRKSKVKPHRERMIEVVQDLIATKGEKWSKELEGDIPNGWQRHGDLLLFGDGCFSQAIWRKFGAELWFAVAQVLGVKRLAQIKQISQDGWRTPVVTMLLGDNSYVTHIDNHIRYEFDVTKCMFSFGNITEKLRISSFDCTGETVVDLYAGIGYFTLPYLVHAGAAHVHACEWNPDAVSALQRNLHINKVAHRCTVHQGDNKQLSLNNLADRVNLGLIPSSEEGWPVACRLLRRDTGGILHIHNNVTTPIQHQRLQSSSSLLNEGKGSMSGTQNISRDKEVWNNWAENTSSSILTLLKDITRAEWRTSIKHIEHVKSYAPHINHIVLDLESENRVGKEAAARYNFSKRRFTRKLKQVEMEPMDTINMSFLTDSERDLILLVLQRDEMLRRVEEQRVKKLKADLLDIRRKGAKRSSGNYSKHSCGRCQEPLGRLSANSNQCPVCKHQVCQNCRTVRAKGFWQCNVCAKEADIKKSTGDWFYDERVNRFSTAPGHDLVRASIRKRTPSAIPAKKRETTGEVLLTSPELNPTQSLPVPKPRLKDLALENKSPSSENLHKSDTDSSENTSLSSSHAHNDSFSSTQSTQRNEVVNKLSETGSSESGVPSPTKTHSPSGSSVATETASLVHQIHISETLNDDNDGLFKKSVRRVHKISDFKPASVMDVRYNETENTAASMGDRSKSVPGLNIDEEEEEEDIDNLVSIHRRTVGDGNTSLRASNSTIGSMMSVYSEAGDYDIVDVSGDIVFSLHYDENKQSFSILVKECRGLAYADSAKKKCNPYVKCYLLPDKSRQSKKKTAIKRNTISPSYNETLKYSISRSQLMSRTIQLSVWHYDRFGRNAFLGEVEIPLDCQDIDSGQEECVALKGKMGNSLIPAAFSQYKGELVITLKYVTETKAAGEKPKGKKAKVEGGGELHVLIKEAKNLCAMKAGGTSDSFVKGYLLPSTAKSTKKKTQVVKKTVNPHYDHTFIYKDVCLEQLKGMCLELTVWDREALSSNDFLGGVRLSSGAVRLKEGKKEWVADSTGEEVSLWQKMMQFPDSWAEGSLPLRSSMSK</sequence>